<feature type="chain" id="PRO_5021413876" evidence="1">
    <location>
        <begin position="22"/>
        <end position="262"/>
    </location>
</feature>
<feature type="signal peptide" evidence="1">
    <location>
        <begin position="1"/>
        <end position="21"/>
    </location>
</feature>
<dbReference type="AlphaFoldDB" id="A0A507ZD34"/>
<keyword evidence="1" id="KW-0732">Signal</keyword>
<name>A0A507ZD34_9FLAO</name>
<proteinExistence type="predicted"/>
<comment type="caution">
    <text evidence="2">The sequence shown here is derived from an EMBL/GenBank/DDBJ whole genome shotgun (WGS) entry which is preliminary data.</text>
</comment>
<gene>
    <name evidence="2" type="ORF">FKR84_11525</name>
</gene>
<sequence>MKKTLVLLCLLLVASINKITAQNNFQDLNNYKFVVVPLEYKLFEEENKYLLNSLTKHLLDQAGFTTYVETDPKLANMQLDRCVGLYADITGTPQDLFSFNTVLQLQLKDCKGNIIYETPPGKSKLKKYKEAYQEALRESATVLSSFNYTYNGGEGFFENRKTLVGAEKDKENETPLDRAVMFDYSFGNNLYNIQKIEAGYILESMSTKEKLAHLHYNKNQNILYNSKNINGTATLENGDIIVEYFDVDAGRLKKLIFERVSK</sequence>
<reference evidence="2 3" key="1">
    <citation type="submission" date="2019-06" db="EMBL/GenBank/DDBJ databases">
        <title>Flavibacter putida gen. nov., sp. nov., a novel marine bacterium of the family Flavobacteriaceae isolated from coastal seawater.</title>
        <authorList>
            <person name="Feng X."/>
        </authorList>
    </citation>
    <scope>NUCLEOTIDE SEQUENCE [LARGE SCALE GENOMIC DNA]</scope>
    <source>
        <strain evidence="2 3">PLHSN227</strain>
    </source>
</reference>
<dbReference type="Proteomes" id="UP000317169">
    <property type="component" value="Unassembled WGS sequence"/>
</dbReference>
<evidence type="ECO:0000256" key="1">
    <source>
        <dbReference type="SAM" id="SignalP"/>
    </source>
</evidence>
<dbReference type="OrthoDB" id="1274006at2"/>
<organism evidence="2 3">
    <name type="scientific">Haloflavibacter putidus</name>
    <dbReference type="NCBI Taxonomy" id="2576776"/>
    <lineage>
        <taxon>Bacteria</taxon>
        <taxon>Pseudomonadati</taxon>
        <taxon>Bacteroidota</taxon>
        <taxon>Flavobacteriia</taxon>
        <taxon>Flavobacteriales</taxon>
        <taxon>Flavobacteriaceae</taxon>
        <taxon>Haloflavibacter</taxon>
    </lineage>
</organism>
<dbReference type="EMBL" id="VIAR01000013">
    <property type="protein sequence ID" value="TQD34817.1"/>
    <property type="molecule type" value="Genomic_DNA"/>
</dbReference>
<evidence type="ECO:0000313" key="2">
    <source>
        <dbReference type="EMBL" id="TQD34817.1"/>
    </source>
</evidence>
<evidence type="ECO:0000313" key="3">
    <source>
        <dbReference type="Proteomes" id="UP000317169"/>
    </source>
</evidence>
<keyword evidence="3" id="KW-1185">Reference proteome</keyword>
<protein>
    <submittedName>
        <fullName evidence="2">Uncharacterized protein</fullName>
    </submittedName>
</protein>
<dbReference type="RefSeq" id="WP_141422467.1">
    <property type="nucleotide sequence ID" value="NZ_VIAR01000013.1"/>
</dbReference>
<accession>A0A507ZD34</accession>